<dbReference type="CDD" id="cd07713">
    <property type="entry name" value="DHPS-like_MBL-fold"/>
    <property type="match status" value="1"/>
</dbReference>
<evidence type="ECO:0000259" key="1">
    <source>
        <dbReference type="SMART" id="SM00849"/>
    </source>
</evidence>
<reference evidence="2" key="1">
    <citation type="submission" date="2019-08" db="EMBL/GenBank/DDBJ databases">
        <authorList>
            <person name="Kucharzyk K."/>
            <person name="Murdoch R.W."/>
            <person name="Higgins S."/>
            <person name="Loffler F."/>
        </authorList>
    </citation>
    <scope>NUCLEOTIDE SEQUENCE</scope>
</reference>
<sequence>MKITSLLENTSSQLTIGCEHGLSLYIETGSRKILFDTGASNLFAKNAESLGIDLGKVDLAILSHGHYDHAGGLKTFLALNAHAPVYIRREAFGPYYSQREDGEYHYIGIDQDLAANNRLIDTSAYTPIAEGITLFSRVESSEFVPSGNQSLYRKEGEHYLPDSFTHEQYLLIEEGETRLLVSGCSHRGIVNIVKSAHEHWQAYPTHVIGGFHLYNHRTGEPEKPEVLDAIAEILLATKARYSTCHCTGEENYTYLKKRMGDHIAYLSGGDVLIC</sequence>
<dbReference type="PANTHER" id="PTHR13754">
    <property type="entry name" value="METALLO-BETA-LACTAMASE SUPERFAMILY PROTEIN"/>
    <property type="match status" value="1"/>
</dbReference>
<gene>
    <name evidence="2" type="ORF">SDC9_68977</name>
</gene>
<protein>
    <recommendedName>
        <fullName evidence="1">Metallo-beta-lactamase domain-containing protein</fullName>
    </recommendedName>
</protein>
<name>A0A644Y1W9_9ZZZZ</name>
<proteinExistence type="predicted"/>
<dbReference type="Gene3D" id="3.60.15.10">
    <property type="entry name" value="Ribonuclease Z/Hydroxyacylglutathione hydrolase-like"/>
    <property type="match status" value="1"/>
</dbReference>
<dbReference type="AlphaFoldDB" id="A0A644Y1W9"/>
<dbReference type="Pfam" id="PF00753">
    <property type="entry name" value="Lactamase_B"/>
    <property type="match status" value="1"/>
</dbReference>
<accession>A0A644Y1W9</accession>
<comment type="caution">
    <text evidence="2">The sequence shown here is derived from an EMBL/GenBank/DDBJ whole genome shotgun (WGS) entry which is preliminary data.</text>
</comment>
<dbReference type="InterPro" id="IPR052926">
    <property type="entry name" value="Metallo-beta-lactamase_dom"/>
</dbReference>
<dbReference type="PANTHER" id="PTHR13754:SF13">
    <property type="entry name" value="METALLO-BETA-LACTAMASE SUPERFAMILY PROTEIN (AFU_ORTHOLOGUE AFUA_3G07630)"/>
    <property type="match status" value="1"/>
</dbReference>
<dbReference type="EMBL" id="VSSQ01003827">
    <property type="protein sequence ID" value="MPM22522.1"/>
    <property type="molecule type" value="Genomic_DNA"/>
</dbReference>
<dbReference type="SMART" id="SM00849">
    <property type="entry name" value="Lactamase_B"/>
    <property type="match status" value="1"/>
</dbReference>
<organism evidence="2">
    <name type="scientific">bioreactor metagenome</name>
    <dbReference type="NCBI Taxonomy" id="1076179"/>
    <lineage>
        <taxon>unclassified sequences</taxon>
        <taxon>metagenomes</taxon>
        <taxon>ecological metagenomes</taxon>
    </lineage>
</organism>
<dbReference type="InterPro" id="IPR036866">
    <property type="entry name" value="RibonucZ/Hydroxyglut_hydro"/>
</dbReference>
<feature type="domain" description="Metallo-beta-lactamase" evidence="1">
    <location>
        <begin position="20"/>
        <end position="245"/>
    </location>
</feature>
<dbReference type="InterPro" id="IPR001279">
    <property type="entry name" value="Metallo-B-lactamas"/>
</dbReference>
<dbReference type="InterPro" id="IPR041712">
    <property type="entry name" value="DHPS-like_MBL-fold"/>
</dbReference>
<evidence type="ECO:0000313" key="2">
    <source>
        <dbReference type="EMBL" id="MPM22522.1"/>
    </source>
</evidence>
<dbReference type="SUPFAM" id="SSF56281">
    <property type="entry name" value="Metallo-hydrolase/oxidoreductase"/>
    <property type="match status" value="1"/>
</dbReference>
<dbReference type="GO" id="GO:0016740">
    <property type="term" value="F:transferase activity"/>
    <property type="evidence" value="ECO:0007669"/>
    <property type="project" value="TreeGrafter"/>
</dbReference>